<dbReference type="PANTHER" id="PTHR31001">
    <property type="entry name" value="UNCHARACTERIZED TRANSCRIPTIONAL REGULATORY PROTEIN"/>
    <property type="match status" value="1"/>
</dbReference>
<organism evidence="6 7">
    <name type="scientific">Botryosphaeria dothidea</name>
    <dbReference type="NCBI Taxonomy" id="55169"/>
    <lineage>
        <taxon>Eukaryota</taxon>
        <taxon>Fungi</taxon>
        <taxon>Dikarya</taxon>
        <taxon>Ascomycota</taxon>
        <taxon>Pezizomycotina</taxon>
        <taxon>Dothideomycetes</taxon>
        <taxon>Dothideomycetes incertae sedis</taxon>
        <taxon>Botryosphaeriales</taxon>
        <taxon>Botryosphaeriaceae</taxon>
        <taxon>Botryosphaeria</taxon>
    </lineage>
</organism>
<dbReference type="GO" id="GO:0003677">
    <property type="term" value="F:DNA binding"/>
    <property type="evidence" value="ECO:0007669"/>
    <property type="project" value="InterPro"/>
</dbReference>
<dbReference type="InterPro" id="IPR050613">
    <property type="entry name" value="Sec_Metabolite_Reg"/>
</dbReference>
<name>A0A8H4NF71_9PEZI</name>
<dbReference type="Pfam" id="PF04082">
    <property type="entry name" value="Fungal_trans"/>
    <property type="match status" value="1"/>
</dbReference>
<keyword evidence="7" id="KW-1185">Reference proteome</keyword>
<proteinExistence type="predicted"/>
<keyword evidence="2" id="KW-0479">Metal-binding</keyword>
<dbReference type="GO" id="GO:0005634">
    <property type="term" value="C:nucleus"/>
    <property type="evidence" value="ECO:0007669"/>
    <property type="project" value="UniProtKB-SubCell"/>
</dbReference>
<dbReference type="Proteomes" id="UP000572817">
    <property type="component" value="Unassembled WGS sequence"/>
</dbReference>
<evidence type="ECO:0000313" key="6">
    <source>
        <dbReference type="EMBL" id="KAF4312822.1"/>
    </source>
</evidence>
<dbReference type="EMBL" id="WWBZ02000002">
    <property type="protein sequence ID" value="KAF4312822.1"/>
    <property type="molecule type" value="Genomic_DNA"/>
</dbReference>
<keyword evidence="3" id="KW-0539">Nucleus</keyword>
<dbReference type="PANTHER" id="PTHR31001:SF50">
    <property type="entry name" value="ZN(II)2CYS6 TRANSCRIPTION FACTOR (EUROFUNG)"/>
    <property type="match status" value="1"/>
</dbReference>
<dbReference type="CDD" id="cd12148">
    <property type="entry name" value="fungal_TF_MHR"/>
    <property type="match status" value="1"/>
</dbReference>
<comment type="subcellular location">
    <subcellularLocation>
        <location evidence="1">Nucleus</location>
    </subcellularLocation>
</comment>
<feature type="region of interest" description="Disordered" evidence="4">
    <location>
        <begin position="541"/>
        <end position="563"/>
    </location>
</feature>
<dbReference type="GO" id="GO:0006351">
    <property type="term" value="P:DNA-templated transcription"/>
    <property type="evidence" value="ECO:0007669"/>
    <property type="project" value="InterPro"/>
</dbReference>
<evidence type="ECO:0000256" key="1">
    <source>
        <dbReference type="ARBA" id="ARBA00004123"/>
    </source>
</evidence>
<reference evidence="6" key="1">
    <citation type="submission" date="2020-04" db="EMBL/GenBank/DDBJ databases">
        <title>Genome Assembly and Annotation of Botryosphaeria dothidea sdau 11-99, a Latent Pathogen of Apple Fruit Ring Rot in China.</title>
        <authorList>
            <person name="Yu C."/>
            <person name="Diao Y."/>
            <person name="Lu Q."/>
            <person name="Zhao J."/>
            <person name="Cui S."/>
            <person name="Peng C."/>
            <person name="He B."/>
            <person name="Liu H."/>
        </authorList>
    </citation>
    <scope>NUCLEOTIDE SEQUENCE [LARGE SCALE GENOMIC DNA]</scope>
    <source>
        <strain evidence="6">Sdau11-99</strain>
    </source>
</reference>
<evidence type="ECO:0000256" key="3">
    <source>
        <dbReference type="ARBA" id="ARBA00023242"/>
    </source>
</evidence>
<dbReference type="InterPro" id="IPR007219">
    <property type="entry name" value="XnlR_reg_dom"/>
</dbReference>
<evidence type="ECO:0000256" key="2">
    <source>
        <dbReference type="ARBA" id="ARBA00022723"/>
    </source>
</evidence>
<protein>
    <submittedName>
        <fullName evidence="6">C6 transcription protein</fullName>
    </submittedName>
</protein>
<evidence type="ECO:0000256" key="4">
    <source>
        <dbReference type="SAM" id="MobiDB-lite"/>
    </source>
</evidence>
<evidence type="ECO:0000313" key="7">
    <source>
        <dbReference type="Proteomes" id="UP000572817"/>
    </source>
</evidence>
<sequence length="617" mass="68389">MDLPEQEQQRSASPEPADRSLDVEAEGSAGPEGSDAISQLSEVFGRLEVRNGRCMWFSNSLTARIHAESNGKQIMLTERCEDDTPPPGPRAPDIFWQTDDRAFEPLIYAPPKLQLPWYWEKFVELVDPFVKILHIPTTAPLFLNFDAATTPIDAQPLFFAICYAVACSLRPSDCATRLQDDQRALTLKYKAATQRALGAARFLATQELRVLQALVLLMSCGIRGGREAEEAWTLTGVVVRLAQHMGLHREQQHGAAALSPFAAELRRRAWWQVCVLDLHVAEVRGAESSVLDVFADARMPANVRDEDIGPGMRTLPAARKGCTEMTWGLISFEIVDVVRRLGRAARAKVALRERCGIVDDFAAKVEDEYLAGGVKRDGPLVHCCRALFRCFRSRLLLLLHRPFRRPDLPQDVKDTLFSACLEALESWHYLNTDTRLAGRISNFRSTALFQVHIFVLLQLCDGRNDVLAERAWHMVMVAQLPHSDEALEPRMRRIIDPLSRLLESAKKFRELQLQQGCLDAGRQALGADIDGQLHPNSIPTTSILPPADGSTADAVQGYRSSTDRTVDTNRAEVVAGASSGDGVGNTHPLIGGFNATLSADLTAFLDELPDAWIMDVI</sequence>
<feature type="region of interest" description="Disordered" evidence="4">
    <location>
        <begin position="1"/>
        <end position="35"/>
    </location>
</feature>
<dbReference type="AlphaFoldDB" id="A0A8H4NF71"/>
<dbReference type="SMART" id="SM00906">
    <property type="entry name" value="Fungal_trans"/>
    <property type="match status" value="1"/>
</dbReference>
<dbReference type="OrthoDB" id="435881at2759"/>
<accession>A0A8H4NF71</accession>
<feature type="domain" description="Xylanolytic transcriptional activator regulatory" evidence="5">
    <location>
        <begin position="231"/>
        <end position="306"/>
    </location>
</feature>
<dbReference type="GO" id="GO:0008270">
    <property type="term" value="F:zinc ion binding"/>
    <property type="evidence" value="ECO:0007669"/>
    <property type="project" value="InterPro"/>
</dbReference>
<evidence type="ECO:0000259" key="5">
    <source>
        <dbReference type="SMART" id="SM00906"/>
    </source>
</evidence>
<comment type="caution">
    <text evidence="6">The sequence shown here is derived from an EMBL/GenBank/DDBJ whole genome shotgun (WGS) entry which is preliminary data.</text>
</comment>
<gene>
    <name evidence="6" type="ORF">GTA08_BOTSDO11904</name>
</gene>